<evidence type="ECO:0000259" key="6">
    <source>
        <dbReference type="Pfam" id="PF03328"/>
    </source>
</evidence>
<dbReference type="PANTHER" id="PTHR32308">
    <property type="entry name" value="LYASE BETA SUBUNIT, PUTATIVE (AFU_ORTHOLOGUE AFUA_4G13030)-RELATED"/>
    <property type="match status" value="1"/>
</dbReference>
<evidence type="ECO:0000256" key="5">
    <source>
        <dbReference type="PIRSR" id="PIRSR015582-2"/>
    </source>
</evidence>
<accession>A0A225MG41</accession>
<keyword evidence="3 5" id="KW-0460">Magnesium</keyword>
<dbReference type="GO" id="GO:0000287">
    <property type="term" value="F:magnesium ion binding"/>
    <property type="evidence" value="ECO:0007669"/>
    <property type="project" value="TreeGrafter"/>
</dbReference>
<feature type="binding site" evidence="5">
    <location>
        <position position="119"/>
    </location>
    <ligand>
        <name>Mg(2+)</name>
        <dbReference type="ChEBI" id="CHEBI:18420"/>
    </ligand>
</feature>
<dbReference type="PANTHER" id="PTHR32308:SF10">
    <property type="entry name" value="CITRATE LYASE SUBUNIT BETA"/>
    <property type="match status" value="1"/>
</dbReference>
<dbReference type="GO" id="GO:0016829">
    <property type="term" value="F:lyase activity"/>
    <property type="evidence" value="ECO:0007669"/>
    <property type="project" value="UniProtKB-KW"/>
</dbReference>
<feature type="binding site" evidence="5">
    <location>
        <position position="145"/>
    </location>
    <ligand>
        <name>Mg(2+)</name>
        <dbReference type="ChEBI" id="CHEBI:18420"/>
    </ligand>
</feature>
<dbReference type="InterPro" id="IPR015813">
    <property type="entry name" value="Pyrv/PenolPyrv_kinase-like_dom"/>
</dbReference>
<keyword evidence="8" id="KW-1185">Reference proteome</keyword>
<dbReference type="RefSeq" id="WP_088603583.1">
    <property type="nucleotide sequence ID" value="NZ_NJIH01000006.1"/>
</dbReference>
<sequence>MSNTARRLRTALFVPATRPERFAKALAAGADAVIVDLEDAVEREAKDAARANMQHYAREHPEASFMVRVNDAATAWFADDIAACRDLPNVTTVILPKAESAEQVKLAAAAGKPLFPVVESAKGVLALDALAAVPGVERLSYGALDLMLDLGVAVDTEAASVVLDHVRMQVLLLSRLHGLNAPLDTVYPDFSDTQGLAAVARRACDMGFAGMLCIHPAQVAVVHQAYAPAPEELDWARRVVEHAEASGSSAFKFEGKMVDAPVIARARKILERAD</sequence>
<dbReference type="Gene3D" id="3.20.20.60">
    <property type="entry name" value="Phosphoenolpyruvate-binding domains"/>
    <property type="match status" value="1"/>
</dbReference>
<gene>
    <name evidence="7" type="ORF">CEY11_11820</name>
</gene>
<evidence type="ECO:0000313" key="7">
    <source>
        <dbReference type="EMBL" id="OWT60326.1"/>
    </source>
</evidence>
<evidence type="ECO:0000256" key="1">
    <source>
        <dbReference type="ARBA" id="ARBA00001946"/>
    </source>
</evidence>
<dbReference type="InterPro" id="IPR005000">
    <property type="entry name" value="Aldolase/citrate-lyase_domain"/>
</dbReference>
<protein>
    <submittedName>
        <fullName evidence="7">CoA ester lyase</fullName>
    </submittedName>
</protein>
<feature type="binding site" evidence="4">
    <location>
        <position position="119"/>
    </location>
    <ligand>
        <name>substrate</name>
    </ligand>
</feature>
<dbReference type="Proteomes" id="UP000214603">
    <property type="component" value="Unassembled WGS sequence"/>
</dbReference>
<dbReference type="SUPFAM" id="SSF51621">
    <property type="entry name" value="Phosphoenolpyruvate/pyruvate domain"/>
    <property type="match status" value="1"/>
</dbReference>
<evidence type="ECO:0000256" key="2">
    <source>
        <dbReference type="ARBA" id="ARBA00022723"/>
    </source>
</evidence>
<dbReference type="GO" id="GO:0006107">
    <property type="term" value="P:oxaloacetate metabolic process"/>
    <property type="evidence" value="ECO:0007669"/>
    <property type="project" value="TreeGrafter"/>
</dbReference>
<reference evidence="8" key="1">
    <citation type="submission" date="2017-06" db="EMBL/GenBank/DDBJ databases">
        <title>Herbaspirillum phytohormonus sp. nov., isolated from the root nodule of Robinia pseudoacacia in lead-zinc mine.</title>
        <authorList>
            <person name="Fan M."/>
            <person name="Lin Y."/>
        </authorList>
    </citation>
    <scope>NUCLEOTIDE SEQUENCE [LARGE SCALE GENOMIC DNA]</scope>
    <source>
        <strain evidence="8">SC-089</strain>
    </source>
</reference>
<comment type="cofactor">
    <cofactor evidence="1">
        <name>Mg(2+)</name>
        <dbReference type="ChEBI" id="CHEBI:18420"/>
    </cofactor>
</comment>
<feature type="domain" description="HpcH/HpaI aldolase/citrate lyase" evidence="6">
    <location>
        <begin position="9"/>
        <end position="216"/>
    </location>
</feature>
<evidence type="ECO:0000313" key="8">
    <source>
        <dbReference type="Proteomes" id="UP000214603"/>
    </source>
</evidence>
<proteinExistence type="predicted"/>
<organism evidence="7 8">
    <name type="scientific">Candidimonas nitroreducens</name>
    <dbReference type="NCBI Taxonomy" id="683354"/>
    <lineage>
        <taxon>Bacteria</taxon>
        <taxon>Pseudomonadati</taxon>
        <taxon>Pseudomonadota</taxon>
        <taxon>Betaproteobacteria</taxon>
        <taxon>Burkholderiales</taxon>
        <taxon>Alcaligenaceae</taxon>
        <taxon>Candidimonas</taxon>
    </lineage>
</organism>
<dbReference type="AlphaFoldDB" id="A0A225MG41"/>
<comment type="caution">
    <text evidence="7">The sequence shown here is derived from an EMBL/GenBank/DDBJ whole genome shotgun (WGS) entry which is preliminary data.</text>
</comment>
<dbReference type="Pfam" id="PF03328">
    <property type="entry name" value="HpcH_HpaI"/>
    <property type="match status" value="1"/>
</dbReference>
<dbReference type="InterPro" id="IPR040442">
    <property type="entry name" value="Pyrv_kinase-like_dom_sf"/>
</dbReference>
<dbReference type="InterPro" id="IPR011206">
    <property type="entry name" value="Citrate_lyase_beta/mcl1/mcl2"/>
</dbReference>
<name>A0A225MG41_9BURK</name>
<feature type="binding site" evidence="4">
    <location>
        <position position="68"/>
    </location>
    <ligand>
        <name>substrate</name>
    </ligand>
</feature>
<dbReference type="PIRSF" id="PIRSF015582">
    <property type="entry name" value="Cit_lyase_B"/>
    <property type="match status" value="1"/>
</dbReference>
<dbReference type="EMBL" id="NJIH01000006">
    <property type="protein sequence ID" value="OWT60326.1"/>
    <property type="molecule type" value="Genomic_DNA"/>
</dbReference>
<keyword evidence="7" id="KW-0456">Lyase</keyword>
<dbReference type="OrthoDB" id="348111at2"/>
<evidence type="ECO:0000256" key="3">
    <source>
        <dbReference type="ARBA" id="ARBA00022842"/>
    </source>
</evidence>
<keyword evidence="2 5" id="KW-0479">Metal-binding</keyword>
<evidence type="ECO:0000256" key="4">
    <source>
        <dbReference type="PIRSR" id="PIRSR015582-1"/>
    </source>
</evidence>